<feature type="domain" description="Calcineurin-like phosphoesterase" evidence="1">
    <location>
        <begin position="7"/>
        <end position="98"/>
    </location>
</feature>
<protein>
    <submittedName>
        <fullName evidence="2">Serine/threonine protein phosphatase 1</fullName>
    </submittedName>
</protein>
<reference evidence="2 3" key="1">
    <citation type="submission" date="2018-06" db="EMBL/GenBank/DDBJ databases">
        <title>Genomic Encyclopedia of Type Strains, Phase III (KMG-III): the genomes of soil and plant-associated and newly described type strains.</title>
        <authorList>
            <person name="Whitman W."/>
        </authorList>
    </citation>
    <scope>NUCLEOTIDE SEQUENCE [LARGE SCALE GENOMIC DNA]</scope>
    <source>
        <strain evidence="2 3">CGMCC 1.12504</strain>
    </source>
</reference>
<dbReference type="PANTHER" id="PTHR42850:SF4">
    <property type="entry name" value="ZINC-DEPENDENT ENDOPOLYPHOSPHATASE"/>
    <property type="match status" value="1"/>
</dbReference>
<dbReference type="InterPro" id="IPR050126">
    <property type="entry name" value="Ap4A_hydrolase"/>
</dbReference>
<proteinExistence type="predicted"/>
<dbReference type="GO" id="GO:0110154">
    <property type="term" value="P:RNA decapping"/>
    <property type="evidence" value="ECO:0007669"/>
    <property type="project" value="TreeGrafter"/>
</dbReference>
<evidence type="ECO:0000259" key="1">
    <source>
        <dbReference type="Pfam" id="PF00149"/>
    </source>
</evidence>
<accession>A0A328WQV7</accession>
<keyword evidence="3" id="KW-1185">Reference proteome</keyword>
<dbReference type="Gene3D" id="3.60.21.10">
    <property type="match status" value="1"/>
</dbReference>
<dbReference type="PANTHER" id="PTHR42850">
    <property type="entry name" value="METALLOPHOSPHOESTERASE"/>
    <property type="match status" value="1"/>
</dbReference>
<dbReference type="EMBL" id="QLSV01000015">
    <property type="protein sequence ID" value="RAR46777.1"/>
    <property type="molecule type" value="Genomic_DNA"/>
</dbReference>
<dbReference type="AlphaFoldDB" id="A0A328WQV7"/>
<name>A0A328WQV7_9FLAO</name>
<dbReference type="Pfam" id="PF00149">
    <property type="entry name" value="Metallophos"/>
    <property type="match status" value="1"/>
</dbReference>
<evidence type="ECO:0000313" key="3">
    <source>
        <dbReference type="Proteomes" id="UP000249518"/>
    </source>
</evidence>
<organism evidence="2 3">
    <name type="scientific">Flavobacterium lacus</name>
    <dbReference type="NCBI Taxonomy" id="1353778"/>
    <lineage>
        <taxon>Bacteria</taxon>
        <taxon>Pseudomonadati</taxon>
        <taxon>Bacteroidota</taxon>
        <taxon>Flavobacteriia</taxon>
        <taxon>Flavobacteriales</taxon>
        <taxon>Flavobacteriaceae</taxon>
        <taxon>Flavobacterium</taxon>
    </lineage>
</organism>
<evidence type="ECO:0000313" key="2">
    <source>
        <dbReference type="EMBL" id="RAR46777.1"/>
    </source>
</evidence>
<dbReference type="InterPro" id="IPR004843">
    <property type="entry name" value="Calcineurin-like_PHP"/>
</dbReference>
<dbReference type="SUPFAM" id="SSF56300">
    <property type="entry name" value="Metallo-dependent phosphatases"/>
    <property type="match status" value="1"/>
</dbReference>
<comment type="caution">
    <text evidence="2">The sequence shown here is derived from an EMBL/GenBank/DDBJ whole genome shotgun (WGS) entry which is preliminary data.</text>
</comment>
<dbReference type="Proteomes" id="UP000249518">
    <property type="component" value="Unassembled WGS sequence"/>
</dbReference>
<dbReference type="GO" id="GO:0008803">
    <property type="term" value="F:bis(5'-nucleosyl)-tetraphosphatase (symmetrical) activity"/>
    <property type="evidence" value="ECO:0007669"/>
    <property type="project" value="TreeGrafter"/>
</dbReference>
<gene>
    <name evidence="2" type="ORF">B0I10_11586</name>
</gene>
<dbReference type="GO" id="GO:0005737">
    <property type="term" value="C:cytoplasm"/>
    <property type="evidence" value="ECO:0007669"/>
    <property type="project" value="TreeGrafter"/>
</dbReference>
<dbReference type="InterPro" id="IPR029052">
    <property type="entry name" value="Metallo-depent_PP-like"/>
</dbReference>
<sequence>MIETMTKTFVIGDIHGGLRALHQVLKRSQATKNDTLIFLGDYVDGWSESPQVLNYLIALEKKQNCVFIRGNHDELLLNYLKTNDYNQEWFKHGGQSTIDAYEKVSEATRHEHIEFLENNLKDYYLDEQNRLYIHAGFTNVNGIAFEYFPKLFYWDRTLWETALALNPNLTKESPYYPKRFTLYNEIYIGHTPTTRINESIPINKACVWNIDTGAAFHGPLTILDVNSKQYWQSEPLPQLYPNEKGRN</sequence>
<dbReference type="GO" id="GO:0016791">
    <property type="term" value="F:phosphatase activity"/>
    <property type="evidence" value="ECO:0007669"/>
    <property type="project" value="TreeGrafter"/>
</dbReference>